<proteinExistence type="predicted"/>
<organism evidence="1 2">
    <name type="scientific">Linderina macrospora</name>
    <dbReference type="NCBI Taxonomy" id="4868"/>
    <lineage>
        <taxon>Eukaryota</taxon>
        <taxon>Fungi</taxon>
        <taxon>Fungi incertae sedis</taxon>
        <taxon>Zoopagomycota</taxon>
        <taxon>Kickxellomycotina</taxon>
        <taxon>Kickxellomycetes</taxon>
        <taxon>Kickxellales</taxon>
        <taxon>Kickxellaceae</taxon>
        <taxon>Linderina</taxon>
    </lineage>
</organism>
<accession>A0ACC1J785</accession>
<comment type="caution">
    <text evidence="1">The sequence shown here is derived from an EMBL/GenBank/DDBJ whole genome shotgun (WGS) entry which is preliminary data.</text>
</comment>
<reference evidence="1" key="1">
    <citation type="submission" date="2022-07" db="EMBL/GenBank/DDBJ databases">
        <title>Phylogenomic reconstructions and comparative analyses of Kickxellomycotina fungi.</title>
        <authorList>
            <person name="Reynolds N.K."/>
            <person name="Stajich J.E."/>
            <person name="Barry K."/>
            <person name="Grigoriev I.V."/>
            <person name="Crous P."/>
            <person name="Smith M.E."/>
        </authorList>
    </citation>
    <scope>NUCLEOTIDE SEQUENCE</scope>
    <source>
        <strain evidence="1">NRRL 5244</strain>
    </source>
</reference>
<dbReference type="Proteomes" id="UP001150603">
    <property type="component" value="Unassembled WGS sequence"/>
</dbReference>
<evidence type="ECO:0000313" key="2">
    <source>
        <dbReference type="Proteomes" id="UP001150603"/>
    </source>
</evidence>
<name>A0ACC1J785_9FUNG</name>
<gene>
    <name evidence="1" type="ORF">FBU59_003923</name>
</gene>
<sequence length="207" mass="23516">MDRIDFNEYFMKEVPTKTEGAMVSQVDIIAPRFLDESEILKHLRKLAEEREPYHSKWMKLCMYSLPVTALFSLVPFVPNFPMFYNIFRVYSHYKAKHGAHHLAHLLHAGNIEIVYDSGMDQWYNGGTVSQQDTPVVGSGSDDGYSTFGGGLDQSGIENGMPLLESPPMVSDEDVAQMAIYFGVPMLEPSVRRARHQIIAALRKEREE</sequence>
<dbReference type="EMBL" id="JANBPW010002657">
    <property type="protein sequence ID" value="KAJ1940047.1"/>
    <property type="molecule type" value="Genomic_DNA"/>
</dbReference>
<protein>
    <submittedName>
        <fullName evidence="1">Uncharacterized protein</fullName>
    </submittedName>
</protein>
<evidence type="ECO:0000313" key="1">
    <source>
        <dbReference type="EMBL" id="KAJ1940047.1"/>
    </source>
</evidence>
<keyword evidence="2" id="KW-1185">Reference proteome</keyword>